<feature type="transmembrane region" description="Helical" evidence="7">
    <location>
        <begin position="281"/>
        <end position="304"/>
    </location>
</feature>
<dbReference type="InterPro" id="IPR020846">
    <property type="entry name" value="MFS_dom"/>
</dbReference>
<feature type="transmembrane region" description="Helical" evidence="7">
    <location>
        <begin position="62"/>
        <end position="84"/>
    </location>
</feature>
<evidence type="ECO:0000313" key="10">
    <source>
        <dbReference type="EMBL" id="CAB4743493.1"/>
    </source>
</evidence>
<evidence type="ECO:0000313" key="13">
    <source>
        <dbReference type="EMBL" id="CAB5002776.1"/>
    </source>
</evidence>
<dbReference type="PANTHER" id="PTHR42718:SF42">
    <property type="entry name" value="EXPORT PROTEIN"/>
    <property type="match status" value="1"/>
</dbReference>
<evidence type="ECO:0000256" key="6">
    <source>
        <dbReference type="ARBA" id="ARBA00023136"/>
    </source>
</evidence>
<keyword evidence="4 7" id="KW-0812">Transmembrane</keyword>
<evidence type="ECO:0000313" key="11">
    <source>
        <dbReference type="EMBL" id="CAB4852036.1"/>
    </source>
</evidence>
<dbReference type="EMBL" id="CAEZYF010000029">
    <property type="protein sequence ID" value="CAB4743493.1"/>
    <property type="molecule type" value="Genomic_DNA"/>
</dbReference>
<accession>A0A6J7PBN4</accession>
<dbReference type="Gene3D" id="1.20.1720.10">
    <property type="entry name" value="Multidrug resistance protein D"/>
    <property type="match status" value="1"/>
</dbReference>
<dbReference type="SUPFAM" id="SSF103473">
    <property type="entry name" value="MFS general substrate transporter"/>
    <property type="match status" value="1"/>
</dbReference>
<protein>
    <submittedName>
        <fullName evidence="13">Unannotated protein</fullName>
    </submittedName>
</protein>
<evidence type="ECO:0000259" key="8">
    <source>
        <dbReference type="PROSITE" id="PS50850"/>
    </source>
</evidence>
<evidence type="ECO:0000313" key="12">
    <source>
        <dbReference type="EMBL" id="CAB4944926.1"/>
    </source>
</evidence>
<evidence type="ECO:0000256" key="4">
    <source>
        <dbReference type="ARBA" id="ARBA00022692"/>
    </source>
</evidence>
<evidence type="ECO:0000256" key="5">
    <source>
        <dbReference type="ARBA" id="ARBA00022989"/>
    </source>
</evidence>
<feature type="domain" description="Major facilitator superfamily (MFS) profile" evidence="8">
    <location>
        <begin position="25"/>
        <end position="523"/>
    </location>
</feature>
<proteinExistence type="predicted"/>
<dbReference type="EMBL" id="CAESGF010000042">
    <property type="protein sequence ID" value="CAB4365704.1"/>
    <property type="molecule type" value="Genomic_DNA"/>
</dbReference>
<dbReference type="PROSITE" id="PS50850">
    <property type="entry name" value="MFS"/>
    <property type="match status" value="1"/>
</dbReference>
<comment type="subcellular location">
    <subcellularLocation>
        <location evidence="1">Cell membrane</location>
        <topology evidence="1">Multi-pass membrane protein</topology>
    </subcellularLocation>
</comment>
<dbReference type="Gene3D" id="1.20.1250.20">
    <property type="entry name" value="MFS general substrate transporter like domains"/>
    <property type="match status" value="1"/>
</dbReference>
<evidence type="ECO:0000313" key="9">
    <source>
        <dbReference type="EMBL" id="CAB4365704.1"/>
    </source>
</evidence>
<keyword evidence="6 7" id="KW-0472">Membrane</keyword>
<feature type="transmembrane region" description="Helical" evidence="7">
    <location>
        <begin position="243"/>
        <end position="260"/>
    </location>
</feature>
<feature type="transmembrane region" description="Helical" evidence="7">
    <location>
        <begin position="115"/>
        <end position="138"/>
    </location>
</feature>
<feature type="transmembrane region" description="Helical" evidence="7">
    <location>
        <begin position="369"/>
        <end position="387"/>
    </location>
</feature>
<feature type="transmembrane region" description="Helical" evidence="7">
    <location>
        <begin position="177"/>
        <end position="199"/>
    </location>
</feature>
<feature type="transmembrane region" description="Helical" evidence="7">
    <location>
        <begin position="91"/>
        <end position="109"/>
    </location>
</feature>
<organism evidence="13">
    <name type="scientific">freshwater metagenome</name>
    <dbReference type="NCBI Taxonomy" id="449393"/>
    <lineage>
        <taxon>unclassified sequences</taxon>
        <taxon>metagenomes</taxon>
        <taxon>ecological metagenomes</taxon>
    </lineage>
</organism>
<dbReference type="EMBL" id="CAFBIY010000107">
    <property type="protein sequence ID" value="CAB4852036.1"/>
    <property type="molecule type" value="Genomic_DNA"/>
</dbReference>
<dbReference type="PRINTS" id="PR01036">
    <property type="entry name" value="TCRTETB"/>
</dbReference>
<dbReference type="InterPro" id="IPR004638">
    <property type="entry name" value="EmrB-like"/>
</dbReference>
<dbReference type="InterPro" id="IPR036259">
    <property type="entry name" value="MFS_trans_sf"/>
</dbReference>
<name>A0A6J7PBN4_9ZZZZ</name>
<evidence type="ECO:0000256" key="2">
    <source>
        <dbReference type="ARBA" id="ARBA00022448"/>
    </source>
</evidence>
<keyword evidence="2" id="KW-0813">Transport</keyword>
<dbReference type="PANTHER" id="PTHR42718">
    <property type="entry name" value="MAJOR FACILITATOR SUPERFAMILY MULTIDRUG TRANSPORTER MFSC"/>
    <property type="match status" value="1"/>
</dbReference>
<dbReference type="InterPro" id="IPR011701">
    <property type="entry name" value="MFS"/>
</dbReference>
<evidence type="ECO:0000256" key="3">
    <source>
        <dbReference type="ARBA" id="ARBA00022475"/>
    </source>
</evidence>
<keyword evidence="3" id="KW-1003">Cell membrane</keyword>
<feature type="transmembrane region" description="Helical" evidence="7">
    <location>
        <begin position="150"/>
        <end position="171"/>
    </location>
</feature>
<dbReference type="EMBL" id="CAFBOL010000074">
    <property type="protein sequence ID" value="CAB5002776.1"/>
    <property type="molecule type" value="Genomic_DNA"/>
</dbReference>
<sequence>MTVHTPTVEELDGIDPKVYQRRWAILATMCLSLVLIVATVSSVNVAIPALSSSALRPSATQVLWIVDAYALVFAALLLPAGALGDRFGRKGALLVGLVIFAVASATCAFMKDTTALITCRAIMGIGAALIMPSTLSLLQSAFPRRERTKAIATWAGFAGAGGAIGPVMGGLLEEHFWYGSVFFVAAPIAAVAFVASAILAPASKEPVAHKLDPLGAVFSIVGFAALLAAIIEGPERGWSDTLVVAGFVIAAVGLVGFVFYERRTNEPMLDMKFFRNRRFAMGAMGITVSFFAMFSLFFLLTQYLQYVQGYTPLQSGLRGVPFAVTMVILAPRAPAISARIGAKKAVAGGMLLFVVGLVLFSQVEISTSYWYVVACLILCAAGVANVMPSLSSGIVQSVPLHKAGVGSAVNDTTREVGGAIGIAVIGSIVNSIYRSHASSAIDTLAAIPGLPKEAVAATRLNVGAALRVVDSAAAHGVPANVVDGLRTQLRQSFVDGLHTALLVGAAVALVGAVIMYIRLPDGGAHHEHNH</sequence>
<evidence type="ECO:0000256" key="7">
    <source>
        <dbReference type="SAM" id="Phobius"/>
    </source>
</evidence>
<reference evidence="13" key="1">
    <citation type="submission" date="2020-05" db="EMBL/GenBank/DDBJ databases">
        <authorList>
            <person name="Chiriac C."/>
            <person name="Salcher M."/>
            <person name="Ghai R."/>
            <person name="Kavagutti S V."/>
        </authorList>
    </citation>
    <scope>NUCLEOTIDE SEQUENCE</scope>
</reference>
<dbReference type="CDD" id="cd17321">
    <property type="entry name" value="MFS_MMR_MDR_like"/>
    <property type="match status" value="1"/>
</dbReference>
<feature type="transmembrane region" description="Helical" evidence="7">
    <location>
        <begin position="496"/>
        <end position="517"/>
    </location>
</feature>
<feature type="transmembrane region" description="Helical" evidence="7">
    <location>
        <begin position="345"/>
        <end position="363"/>
    </location>
</feature>
<dbReference type="EMBL" id="CAFBMT010000015">
    <property type="protein sequence ID" value="CAB4944926.1"/>
    <property type="molecule type" value="Genomic_DNA"/>
</dbReference>
<dbReference type="AlphaFoldDB" id="A0A6J7PBN4"/>
<dbReference type="GO" id="GO:0022857">
    <property type="term" value="F:transmembrane transporter activity"/>
    <property type="evidence" value="ECO:0007669"/>
    <property type="project" value="InterPro"/>
</dbReference>
<feature type="transmembrane region" description="Helical" evidence="7">
    <location>
        <begin position="23"/>
        <end position="50"/>
    </location>
</feature>
<keyword evidence="5 7" id="KW-1133">Transmembrane helix</keyword>
<dbReference type="NCBIfam" id="TIGR00711">
    <property type="entry name" value="efflux_EmrB"/>
    <property type="match status" value="1"/>
</dbReference>
<feature type="transmembrane region" description="Helical" evidence="7">
    <location>
        <begin position="316"/>
        <end position="333"/>
    </location>
</feature>
<evidence type="ECO:0000256" key="1">
    <source>
        <dbReference type="ARBA" id="ARBA00004651"/>
    </source>
</evidence>
<dbReference type="GO" id="GO:0005886">
    <property type="term" value="C:plasma membrane"/>
    <property type="evidence" value="ECO:0007669"/>
    <property type="project" value="UniProtKB-SubCell"/>
</dbReference>
<gene>
    <name evidence="10" type="ORF">UFOPK2656_03069</name>
    <name evidence="11" type="ORF">UFOPK3267_01856</name>
    <name evidence="12" type="ORF">UFOPK3651_02450</name>
    <name evidence="13" type="ORF">UFOPK3931_02266</name>
    <name evidence="9" type="ORF">UFOPK4189_03446</name>
</gene>
<dbReference type="Pfam" id="PF07690">
    <property type="entry name" value="MFS_1"/>
    <property type="match status" value="1"/>
</dbReference>
<feature type="transmembrane region" description="Helical" evidence="7">
    <location>
        <begin position="211"/>
        <end position="231"/>
    </location>
</feature>